<dbReference type="InterPro" id="IPR003602">
    <property type="entry name" value="Topo_IA_DNA-bd_dom"/>
</dbReference>
<evidence type="ECO:0000256" key="4">
    <source>
        <dbReference type="ARBA" id="ARBA00023029"/>
    </source>
</evidence>
<dbReference type="Pfam" id="PF01751">
    <property type="entry name" value="Toprim"/>
    <property type="match status" value="1"/>
</dbReference>
<evidence type="ECO:0000259" key="11">
    <source>
        <dbReference type="PROSITE" id="PS50880"/>
    </source>
</evidence>
<keyword evidence="14" id="KW-1185">Reference proteome</keyword>
<dbReference type="GO" id="GO:0006281">
    <property type="term" value="P:DNA repair"/>
    <property type="evidence" value="ECO:0007669"/>
    <property type="project" value="TreeGrafter"/>
</dbReference>
<dbReference type="SUPFAM" id="SSF56712">
    <property type="entry name" value="Prokaryotic type I DNA topoisomerase"/>
    <property type="match status" value="1"/>
</dbReference>
<dbReference type="eggNOG" id="COG0550">
    <property type="taxonomic scope" value="Bacteria"/>
</dbReference>
<dbReference type="Gene3D" id="3.40.50.140">
    <property type="match status" value="1"/>
</dbReference>
<dbReference type="PATRIC" id="fig|1433126.3.peg.1234"/>
<dbReference type="GO" id="GO:0043597">
    <property type="term" value="C:cytoplasmic replication fork"/>
    <property type="evidence" value="ECO:0007669"/>
    <property type="project" value="TreeGrafter"/>
</dbReference>
<dbReference type="SMART" id="SM00436">
    <property type="entry name" value="TOP1Bc"/>
    <property type="match status" value="1"/>
</dbReference>
<evidence type="ECO:0000256" key="3">
    <source>
        <dbReference type="ARBA" id="ARBA00012891"/>
    </source>
</evidence>
<evidence type="ECO:0000256" key="2">
    <source>
        <dbReference type="ARBA" id="ARBA00009446"/>
    </source>
</evidence>
<dbReference type="GO" id="GO:0003917">
    <property type="term" value="F:DNA topoisomerase type I (single strand cut, ATP-independent) activity"/>
    <property type="evidence" value="ECO:0007669"/>
    <property type="project" value="UniProtKB-EC"/>
</dbReference>
<dbReference type="InterPro" id="IPR006171">
    <property type="entry name" value="TOPRIM_dom"/>
</dbReference>
<gene>
    <name evidence="13" type="ORF">BN938_1243</name>
</gene>
<dbReference type="PROSITE" id="PS52039">
    <property type="entry name" value="TOPO_IA_2"/>
    <property type="match status" value="1"/>
</dbReference>
<sequence length="687" mass="76433">MKVIIAEKPSVAREIARIVGANRFKDGYYEGGDYAVTWALGHLVGLALPEAYGLQGFSRDNLPILPPVFTLVPRQVKGEKGYRPDMGAAAQLKVLKRLLDSCEKIIVATDAGREGELIFRFIYEYLGCAKPFDRLWISSLTEKAIREGLANLKCGAEYDKLYYAARARSEADWLVGINATQALTVAAGGGIYSLGRVQTPTLCMVCARYLEHREFKPQRFYQASITIGRDSDMVRLQSAERWFDKAQADEHYNRIKSATEATIEKVERKESIQEPPLLYDLTTLQKEANSKHGFSADSTLSIAQKLYEAALLTYPRTGSRYISEDVFAEIPALIASLKTHMLYGNYAASLTSPTRRSVDDKGVTDHHAILVTGNKPKDLSEKEQIIYDMVACRMLEAFSGRCIKDVTTIQAECSGLFFTLKGSIVKELGWRAVAPAKEGDEDVVIPQWCEGMVLPLHGCSLADGLTKAKPLHTEATLLAAMEGAGKEAEDEEARQAMKDCGIGTPATRAAIIETLFKRGYMERDRKSLLPTAKALSIYEIVKDMRIADVQMTGQWEAALAKIESGELRDDTFRKSIEVYTAQITEELLACGVRKDENRLPCPRCGTGRMNFYPKVVKCDNSECELAVYRTKGDKQLTEAQLRELIANHETGVIKGFKSKAGKSFNAGLSFDNDFNTVFVFEQKKKRK</sequence>
<evidence type="ECO:0000256" key="8">
    <source>
        <dbReference type="ARBA" id="ARBA00031985"/>
    </source>
</evidence>
<accession>A0A060R7Q3</accession>
<dbReference type="KEGG" id="rbc:BN938_1243"/>
<dbReference type="PROSITE" id="PS50880">
    <property type="entry name" value="TOPRIM"/>
    <property type="match status" value="1"/>
</dbReference>
<dbReference type="Proteomes" id="UP000027616">
    <property type="component" value="Chromosome I"/>
</dbReference>
<dbReference type="SMART" id="SM00437">
    <property type="entry name" value="TOP1Ac"/>
    <property type="match status" value="1"/>
</dbReference>
<dbReference type="CDD" id="cd00186">
    <property type="entry name" value="TOP1Ac"/>
    <property type="match status" value="1"/>
</dbReference>
<protein>
    <recommendedName>
        <fullName evidence="3">DNA topoisomerase</fullName>
        <ecNumber evidence="3">5.6.2.1</ecNumber>
    </recommendedName>
    <alternativeName>
        <fullName evidence="10">Omega-protein</fullName>
    </alternativeName>
    <alternativeName>
        <fullName evidence="9">Relaxing enzyme</fullName>
    </alternativeName>
    <alternativeName>
        <fullName evidence="7">Swivelase</fullName>
    </alternativeName>
    <alternativeName>
        <fullName evidence="8">Untwisting enzyme</fullName>
    </alternativeName>
</protein>
<reference evidence="13 14" key="1">
    <citation type="journal article" date="2015" name="Genome Announc.">
        <title>Complete Genome Sequence of the Novel Leech Symbiont Mucinivorans hirudinis M3T.</title>
        <authorList>
            <person name="Nelson M.C."/>
            <person name="Bomar L."/>
            <person name="Graf J."/>
        </authorList>
    </citation>
    <scope>NUCLEOTIDE SEQUENCE [LARGE SCALE GENOMIC DNA]</scope>
    <source>
        <strain evidence="14">M3</strain>
    </source>
</reference>
<dbReference type="InterPro" id="IPR013826">
    <property type="entry name" value="Topo_IA_cen_sub3"/>
</dbReference>
<dbReference type="EMBL" id="HG934468">
    <property type="protein sequence ID" value="CDN31336.1"/>
    <property type="molecule type" value="Genomic_DNA"/>
</dbReference>
<dbReference type="AlphaFoldDB" id="A0A060R7Q3"/>
<comment type="catalytic activity">
    <reaction evidence="1">
        <text>ATP-independent breakage of single-stranded DNA, followed by passage and rejoining.</text>
        <dbReference type="EC" id="5.6.2.1"/>
    </reaction>
</comment>
<keyword evidence="6 13" id="KW-0413">Isomerase</keyword>
<feature type="domain" description="Topo IA-type catalytic" evidence="12">
    <location>
        <begin position="158"/>
        <end position="584"/>
    </location>
</feature>
<dbReference type="InterPro" id="IPR025589">
    <property type="entry name" value="Toprim_C_rpt"/>
</dbReference>
<dbReference type="PANTHER" id="PTHR11390">
    <property type="entry name" value="PROKARYOTIC DNA TOPOISOMERASE"/>
    <property type="match status" value="1"/>
</dbReference>
<evidence type="ECO:0000313" key="13">
    <source>
        <dbReference type="EMBL" id="CDN31336.1"/>
    </source>
</evidence>
<dbReference type="InterPro" id="IPR034144">
    <property type="entry name" value="TOPRIM_TopoIII"/>
</dbReference>
<keyword evidence="5" id="KW-0238">DNA-binding</keyword>
<evidence type="ECO:0000256" key="10">
    <source>
        <dbReference type="ARBA" id="ARBA00032877"/>
    </source>
</evidence>
<dbReference type="EC" id="5.6.2.1" evidence="3"/>
<dbReference type="GO" id="GO:0006265">
    <property type="term" value="P:DNA topological change"/>
    <property type="evidence" value="ECO:0007669"/>
    <property type="project" value="InterPro"/>
</dbReference>
<evidence type="ECO:0000256" key="1">
    <source>
        <dbReference type="ARBA" id="ARBA00000213"/>
    </source>
</evidence>
<feature type="domain" description="Toprim" evidence="11">
    <location>
        <begin position="1"/>
        <end position="141"/>
    </location>
</feature>
<dbReference type="InterPro" id="IPR013825">
    <property type="entry name" value="Topo_IA_cen_sub2"/>
</dbReference>
<dbReference type="OrthoDB" id="9803554at2"/>
<evidence type="ECO:0000256" key="7">
    <source>
        <dbReference type="ARBA" id="ARBA00030003"/>
    </source>
</evidence>
<dbReference type="Pfam" id="PF01131">
    <property type="entry name" value="Topoisom_bac"/>
    <property type="match status" value="1"/>
</dbReference>
<dbReference type="Pfam" id="PF13342">
    <property type="entry name" value="Toprim_Crpt"/>
    <property type="match status" value="1"/>
</dbReference>
<evidence type="ECO:0000259" key="12">
    <source>
        <dbReference type="PROSITE" id="PS52039"/>
    </source>
</evidence>
<dbReference type="Gene3D" id="1.10.460.10">
    <property type="entry name" value="Topoisomerase I, domain 2"/>
    <property type="match status" value="1"/>
</dbReference>
<dbReference type="PANTHER" id="PTHR11390:SF21">
    <property type="entry name" value="DNA TOPOISOMERASE 3-ALPHA"/>
    <property type="match status" value="1"/>
</dbReference>
<dbReference type="Gene3D" id="1.10.290.10">
    <property type="entry name" value="Topoisomerase I, domain 4"/>
    <property type="match status" value="1"/>
</dbReference>
<dbReference type="InterPro" id="IPR013497">
    <property type="entry name" value="Topo_IA_cen"/>
</dbReference>
<dbReference type="InterPro" id="IPR000380">
    <property type="entry name" value="Topo_IA"/>
</dbReference>
<dbReference type="HOGENOM" id="CLU_002929_5_2_10"/>
<dbReference type="GO" id="GO:0003677">
    <property type="term" value="F:DNA binding"/>
    <property type="evidence" value="ECO:0007669"/>
    <property type="project" value="UniProtKB-KW"/>
</dbReference>
<dbReference type="InterPro" id="IPR003601">
    <property type="entry name" value="Topo_IA_2"/>
</dbReference>
<dbReference type="CDD" id="cd03362">
    <property type="entry name" value="TOPRIM_TopoIA_TopoIII"/>
    <property type="match status" value="1"/>
</dbReference>
<dbReference type="InterPro" id="IPR023405">
    <property type="entry name" value="Topo_IA_core_domain"/>
</dbReference>
<evidence type="ECO:0000256" key="5">
    <source>
        <dbReference type="ARBA" id="ARBA00023125"/>
    </source>
</evidence>
<proteinExistence type="inferred from homology"/>
<organism evidence="13 14">
    <name type="scientific">Mucinivorans hirudinis</name>
    <dbReference type="NCBI Taxonomy" id="1433126"/>
    <lineage>
        <taxon>Bacteria</taxon>
        <taxon>Pseudomonadati</taxon>
        <taxon>Bacteroidota</taxon>
        <taxon>Bacteroidia</taxon>
        <taxon>Bacteroidales</taxon>
        <taxon>Rikenellaceae</taxon>
        <taxon>Mucinivorans</taxon>
    </lineage>
</organism>
<evidence type="ECO:0000256" key="6">
    <source>
        <dbReference type="ARBA" id="ARBA00023235"/>
    </source>
</evidence>
<evidence type="ECO:0000256" key="9">
    <source>
        <dbReference type="ARBA" id="ARBA00032235"/>
    </source>
</evidence>
<dbReference type="Gene3D" id="2.70.20.10">
    <property type="entry name" value="Topoisomerase I, domain 3"/>
    <property type="match status" value="1"/>
</dbReference>
<keyword evidence="4" id="KW-0799">Topoisomerase</keyword>
<dbReference type="STRING" id="1433126.BN938_1243"/>
<dbReference type="PRINTS" id="PR00417">
    <property type="entry name" value="PRTPISMRASEI"/>
</dbReference>
<name>A0A060R7Q3_9BACT</name>
<comment type="similarity">
    <text evidence="2">Belongs to the type IA topoisomerase family.</text>
</comment>
<dbReference type="GO" id="GO:0006310">
    <property type="term" value="P:DNA recombination"/>
    <property type="evidence" value="ECO:0007669"/>
    <property type="project" value="TreeGrafter"/>
</dbReference>
<evidence type="ECO:0000313" key="14">
    <source>
        <dbReference type="Proteomes" id="UP000027616"/>
    </source>
</evidence>
<dbReference type="InterPro" id="IPR013824">
    <property type="entry name" value="Topo_IA_cen_sub1"/>
</dbReference>
<dbReference type="SMART" id="SM00493">
    <property type="entry name" value="TOPRIM"/>
    <property type="match status" value="1"/>
</dbReference>